<accession>A0A5C6NA97</accession>
<protein>
    <submittedName>
        <fullName evidence="3">Retrovirus-related Pol polyprotein from transposon 17.6</fullName>
    </submittedName>
</protein>
<comment type="caution">
    <text evidence="3">The sequence shown here is derived from an EMBL/GenBank/DDBJ whole genome shotgun (WGS) entry which is preliminary data.</text>
</comment>
<dbReference type="AlphaFoldDB" id="A0A5C6NA97"/>
<keyword evidence="4" id="KW-1185">Reference proteome</keyword>
<feature type="domain" description="Integrase catalytic" evidence="2">
    <location>
        <begin position="678"/>
        <end position="791"/>
    </location>
</feature>
<evidence type="ECO:0000313" key="3">
    <source>
        <dbReference type="EMBL" id="TWW62577.1"/>
    </source>
</evidence>
<dbReference type="PANTHER" id="PTHR34072:SF52">
    <property type="entry name" value="RIBONUCLEASE H"/>
    <property type="match status" value="1"/>
</dbReference>
<dbReference type="FunFam" id="3.10.20.370:FF:000001">
    <property type="entry name" value="Retrovirus-related Pol polyprotein from transposon 17.6-like protein"/>
    <property type="match status" value="1"/>
</dbReference>
<reference evidence="3 4" key="1">
    <citation type="submission" date="2019-04" db="EMBL/GenBank/DDBJ databases">
        <title>Chromosome genome assembly for Takifugu flavidus.</title>
        <authorList>
            <person name="Xiao S."/>
        </authorList>
    </citation>
    <scope>NUCLEOTIDE SEQUENCE [LARGE SCALE GENOMIC DNA]</scope>
    <source>
        <strain evidence="3">HTHZ2018</strain>
        <tissue evidence="3">Muscle</tissue>
    </source>
</reference>
<dbReference type="PANTHER" id="PTHR34072">
    <property type="entry name" value="ENZYMATIC POLYPROTEIN-RELATED"/>
    <property type="match status" value="1"/>
</dbReference>
<dbReference type="InterPro" id="IPR041577">
    <property type="entry name" value="RT_RNaseH_2"/>
</dbReference>
<name>A0A5C6NA97_9TELE</name>
<sequence>MHKHQPCHTQLPATDSVSPSRLEASQLKVVVQSEAKAPPFFRGDHTDTFSIQEWEGMMKCYLSRTSCETSEQKYELIMSRLTGKAQDVVKVSLRCRPDLSEGGLITAVFDILKRNFSAVTCSNMPMRDFYSTIPRSGEDAMDYWIRLNKSIDAVDECLRRRGKHVDDPTAEDSAELIPFCPPKATYESPQPLSGSGGQPHTSASATPEPVTQQMVAMFDKVLSLCTASKEYIVWGKLPASAPVSPGSTVIVEPTSARSTPKNIMDVFSRDGLDCGEAKGFVHRIHLADDRPFRLPFRRVPPAHYQKLREVLSEMEMRGIISKSISLLKTHPLPHQSDCLAALGEKVSAISGFRREDLMESDGCTPSQQKPLYALTAGQKRRTKGGQSRCKPGTYRQLTPQDWCPECDGAFEQLKTALLDCVVLAHPDFDRPFILSTDASTDGLGAVLSQVPAGEERARPVAFASKSLSRSQAKYPAHRLEFLALKWAACDKFSHWLKGHQFTVWTDNNPLTYILTKPKLDACEQRWVSKLAPYNFDIKYVPGRLNVVADALSRRPFVKPLAERLLSEPYIDLLKQACEVREESVQDAFHLTCQPQSLVGPAFSTAVNVSMSEDEVSTVLSASNDWEVASRHRAVSLADHLSALVGPEPCLSSALSKHELQSHQESDVVVSRVAFFVNRKIRPSRRPFDQAQALPVVVPESLKSSVLSGIHDNAGHQGTATHFVTGTKTPEPSARAPLENIKTSVPLELRIHSDQGATFESELVAELLEMGGIIKSHTTPYHPMGNGITERV</sequence>
<proteinExistence type="predicted"/>
<dbReference type="SUPFAM" id="SSF53098">
    <property type="entry name" value="Ribonuclease H-like"/>
    <property type="match status" value="1"/>
</dbReference>
<dbReference type="InterPro" id="IPR043502">
    <property type="entry name" value="DNA/RNA_pol_sf"/>
</dbReference>
<gene>
    <name evidence="3" type="ORF">D4764_04G0012240</name>
</gene>
<dbReference type="GO" id="GO:0015074">
    <property type="term" value="P:DNA integration"/>
    <property type="evidence" value="ECO:0007669"/>
    <property type="project" value="InterPro"/>
</dbReference>
<evidence type="ECO:0000256" key="1">
    <source>
        <dbReference type="SAM" id="MobiDB-lite"/>
    </source>
</evidence>
<dbReference type="InterPro" id="IPR001584">
    <property type="entry name" value="Integrase_cat-core"/>
</dbReference>
<dbReference type="GO" id="GO:0003676">
    <property type="term" value="F:nucleic acid binding"/>
    <property type="evidence" value="ECO:0007669"/>
    <property type="project" value="InterPro"/>
</dbReference>
<dbReference type="Gene3D" id="3.30.420.10">
    <property type="entry name" value="Ribonuclease H-like superfamily/Ribonuclease H"/>
    <property type="match status" value="1"/>
</dbReference>
<dbReference type="Pfam" id="PF17919">
    <property type="entry name" value="RT_RNaseH_2"/>
    <property type="match status" value="1"/>
</dbReference>
<evidence type="ECO:0000259" key="2">
    <source>
        <dbReference type="PROSITE" id="PS50994"/>
    </source>
</evidence>
<organism evidence="3 4">
    <name type="scientific">Takifugu flavidus</name>
    <name type="common">sansaifugu</name>
    <dbReference type="NCBI Taxonomy" id="433684"/>
    <lineage>
        <taxon>Eukaryota</taxon>
        <taxon>Metazoa</taxon>
        <taxon>Chordata</taxon>
        <taxon>Craniata</taxon>
        <taxon>Vertebrata</taxon>
        <taxon>Euteleostomi</taxon>
        <taxon>Actinopterygii</taxon>
        <taxon>Neopterygii</taxon>
        <taxon>Teleostei</taxon>
        <taxon>Neoteleostei</taxon>
        <taxon>Acanthomorphata</taxon>
        <taxon>Eupercaria</taxon>
        <taxon>Tetraodontiformes</taxon>
        <taxon>Tetradontoidea</taxon>
        <taxon>Tetraodontidae</taxon>
        <taxon>Takifugu</taxon>
    </lineage>
</organism>
<dbReference type="CDD" id="cd09274">
    <property type="entry name" value="RNase_HI_RT_Ty3"/>
    <property type="match status" value="1"/>
</dbReference>
<dbReference type="InterPro" id="IPR036397">
    <property type="entry name" value="RNaseH_sf"/>
</dbReference>
<evidence type="ECO:0000313" key="4">
    <source>
        <dbReference type="Proteomes" id="UP000324091"/>
    </source>
</evidence>
<dbReference type="Gene3D" id="3.10.20.370">
    <property type="match status" value="1"/>
</dbReference>
<dbReference type="SUPFAM" id="SSF56672">
    <property type="entry name" value="DNA/RNA polymerases"/>
    <property type="match status" value="1"/>
</dbReference>
<dbReference type="Proteomes" id="UP000324091">
    <property type="component" value="Chromosome 4"/>
</dbReference>
<dbReference type="PROSITE" id="PS50994">
    <property type="entry name" value="INTEGRASE"/>
    <property type="match status" value="1"/>
</dbReference>
<feature type="region of interest" description="Disordered" evidence="1">
    <location>
        <begin position="187"/>
        <end position="207"/>
    </location>
</feature>
<dbReference type="InterPro" id="IPR012337">
    <property type="entry name" value="RNaseH-like_sf"/>
</dbReference>
<dbReference type="EMBL" id="RHFK02000017">
    <property type="protein sequence ID" value="TWW62577.1"/>
    <property type="molecule type" value="Genomic_DNA"/>
</dbReference>